<accession>A0A8H7J4C1</accession>
<dbReference type="EMBL" id="RZGK01000009">
    <property type="protein sequence ID" value="KAF9696350.1"/>
    <property type="molecule type" value="Genomic_DNA"/>
</dbReference>
<reference evidence="1" key="1">
    <citation type="submission" date="2018-12" db="EMBL/GenBank/DDBJ databases">
        <authorList>
            <person name="Syme R.A."/>
            <person name="Farfan-Caceres L."/>
            <person name="Lichtenzveig J."/>
        </authorList>
    </citation>
    <scope>NUCLEOTIDE SEQUENCE</scope>
    <source>
        <strain evidence="1">Al4</strain>
    </source>
</reference>
<evidence type="ECO:0000313" key="1">
    <source>
        <dbReference type="EMBL" id="KAF9696350.1"/>
    </source>
</evidence>
<sequence>MISALAPSKVVDTEGQLVDALAQGSEVLQNITDMFVPLIKDFRIHFFWEQEKTSFGATLAYVVEESSAAPILDNTERAGLPYGHSTMVKFESRSAPGFRLVVSALLRYSKEAPNVVSSRWVNAQEMSKAKRRNEAAELMQE</sequence>
<keyword evidence="2" id="KW-1185">Reference proteome</keyword>
<name>A0A8H7J4C1_9PLEO</name>
<comment type="caution">
    <text evidence="1">The sequence shown here is derived from an EMBL/GenBank/DDBJ whole genome shotgun (WGS) entry which is preliminary data.</text>
</comment>
<proteinExistence type="predicted"/>
<protein>
    <submittedName>
        <fullName evidence="1">Uncharacterized protein</fullName>
    </submittedName>
</protein>
<dbReference type="OrthoDB" id="5086500at2759"/>
<reference evidence="1" key="2">
    <citation type="submission" date="2020-09" db="EMBL/GenBank/DDBJ databases">
        <title>Reference genome assembly for Australian Ascochyta lentis isolate Al4.</title>
        <authorList>
            <person name="Lee R.C."/>
            <person name="Farfan-Caceres L.M."/>
            <person name="Debler J.W."/>
            <person name="Williams A.H."/>
            <person name="Henares B.M."/>
        </authorList>
    </citation>
    <scope>NUCLEOTIDE SEQUENCE</scope>
    <source>
        <strain evidence="1">Al4</strain>
    </source>
</reference>
<evidence type="ECO:0000313" key="2">
    <source>
        <dbReference type="Proteomes" id="UP000651452"/>
    </source>
</evidence>
<dbReference type="Proteomes" id="UP000651452">
    <property type="component" value="Unassembled WGS sequence"/>
</dbReference>
<organism evidence="1 2">
    <name type="scientific">Ascochyta lentis</name>
    <dbReference type="NCBI Taxonomy" id="205686"/>
    <lineage>
        <taxon>Eukaryota</taxon>
        <taxon>Fungi</taxon>
        <taxon>Dikarya</taxon>
        <taxon>Ascomycota</taxon>
        <taxon>Pezizomycotina</taxon>
        <taxon>Dothideomycetes</taxon>
        <taxon>Pleosporomycetidae</taxon>
        <taxon>Pleosporales</taxon>
        <taxon>Pleosporineae</taxon>
        <taxon>Didymellaceae</taxon>
        <taxon>Ascochyta</taxon>
    </lineage>
</organism>
<dbReference type="AlphaFoldDB" id="A0A8H7J4C1"/>
<gene>
    <name evidence="1" type="ORF">EKO04_005638</name>
</gene>